<organism evidence="2 3">
    <name type="scientific">Mycena belliarum</name>
    <dbReference type="NCBI Taxonomy" id="1033014"/>
    <lineage>
        <taxon>Eukaryota</taxon>
        <taxon>Fungi</taxon>
        <taxon>Dikarya</taxon>
        <taxon>Basidiomycota</taxon>
        <taxon>Agaricomycotina</taxon>
        <taxon>Agaricomycetes</taxon>
        <taxon>Agaricomycetidae</taxon>
        <taxon>Agaricales</taxon>
        <taxon>Marasmiineae</taxon>
        <taxon>Mycenaceae</taxon>
        <taxon>Mycena</taxon>
    </lineage>
</organism>
<dbReference type="AlphaFoldDB" id="A0AAD6U1F1"/>
<feature type="compositionally biased region" description="Basic and acidic residues" evidence="1">
    <location>
        <begin position="68"/>
        <end position="97"/>
    </location>
</feature>
<feature type="compositionally biased region" description="Low complexity" evidence="1">
    <location>
        <begin position="339"/>
        <end position="366"/>
    </location>
</feature>
<evidence type="ECO:0000313" key="3">
    <source>
        <dbReference type="Proteomes" id="UP001222325"/>
    </source>
</evidence>
<accession>A0AAD6U1F1</accession>
<evidence type="ECO:0000313" key="2">
    <source>
        <dbReference type="EMBL" id="KAJ7086776.1"/>
    </source>
</evidence>
<feature type="compositionally biased region" description="Low complexity" evidence="1">
    <location>
        <begin position="46"/>
        <end position="64"/>
    </location>
</feature>
<feature type="compositionally biased region" description="Acidic residues" evidence="1">
    <location>
        <begin position="380"/>
        <end position="391"/>
    </location>
</feature>
<feature type="region of interest" description="Disordered" evidence="1">
    <location>
        <begin position="21"/>
        <end position="165"/>
    </location>
</feature>
<reference evidence="2" key="1">
    <citation type="submission" date="2023-03" db="EMBL/GenBank/DDBJ databases">
        <title>Massive genome expansion in bonnet fungi (Mycena s.s.) driven by repeated elements and novel gene families across ecological guilds.</title>
        <authorList>
            <consortium name="Lawrence Berkeley National Laboratory"/>
            <person name="Harder C.B."/>
            <person name="Miyauchi S."/>
            <person name="Viragh M."/>
            <person name="Kuo A."/>
            <person name="Thoen E."/>
            <person name="Andreopoulos B."/>
            <person name="Lu D."/>
            <person name="Skrede I."/>
            <person name="Drula E."/>
            <person name="Henrissat B."/>
            <person name="Morin E."/>
            <person name="Kohler A."/>
            <person name="Barry K."/>
            <person name="LaButti K."/>
            <person name="Morin E."/>
            <person name="Salamov A."/>
            <person name="Lipzen A."/>
            <person name="Mereny Z."/>
            <person name="Hegedus B."/>
            <person name="Baldrian P."/>
            <person name="Stursova M."/>
            <person name="Weitz H."/>
            <person name="Taylor A."/>
            <person name="Grigoriev I.V."/>
            <person name="Nagy L.G."/>
            <person name="Martin F."/>
            <person name="Kauserud H."/>
        </authorList>
    </citation>
    <scope>NUCLEOTIDE SEQUENCE</scope>
    <source>
        <strain evidence="2">CBHHK173m</strain>
    </source>
</reference>
<dbReference type="Proteomes" id="UP001222325">
    <property type="component" value="Unassembled WGS sequence"/>
</dbReference>
<name>A0AAD6U1F1_9AGAR</name>
<keyword evidence="3" id="KW-1185">Reference proteome</keyword>
<dbReference type="EMBL" id="JARJCN010000030">
    <property type="protein sequence ID" value="KAJ7086776.1"/>
    <property type="molecule type" value="Genomic_DNA"/>
</dbReference>
<feature type="compositionally biased region" description="Basic and acidic residues" evidence="1">
    <location>
        <begin position="26"/>
        <end position="40"/>
    </location>
</feature>
<comment type="caution">
    <text evidence="2">The sequence shown here is derived from an EMBL/GenBank/DDBJ whole genome shotgun (WGS) entry which is preliminary data.</text>
</comment>
<gene>
    <name evidence="2" type="ORF">B0H15DRAFT_950281</name>
</gene>
<sequence>MSYDIVSGVMREAGRVMAERLLPNTRQHDRRDYSYDDYDRRRSRSPRPYSCSGSSLGCPGSDSGTSYGRRDSSPYGDPRDRYHHRRGDDRPHRRDDSSTYWSDSRYRSPSPGRGAHQRRDSRHQDNRRGQRRGHRGRGRGRGVQRESSNEEALRRRVVDSRPAVPRTLFPPNIMAATRDNDGHPLFPEAELEDGESTEELDAIREPRDYLANENRRREVATADEGSGKVYRKIVDRLDPLRVGPWCIATGVVTFVQAINILRWVHAGDTFTAEFLKSVQTRLGTDPTIHRSQGEVTLLQHQMDAMRRYNAIIEGRKLARTRTSNAEPAGAPFQAPPAGPATIGGPAPTTTTTSITAPTAAEAPAAGPDDDEPMPEHDPSEPDDDAVEDQDPVETPGYLGTSVHGDTDTTIVVLTEHATADAFARFGMRSPLLKAKRWYANIPTAHWPRGMRVSQYALPSTTSAVPHDADVRAWFTINALSPDRGPDGTSVHRARFLDALIRLLSIHGTFHRYTQFGQYVVARLPFEHYPFESVNISFAQIVAWFVQHGIDSQSESVAVLESFARARRNHAAGVEDVNTLEFSAGFPASMNEVANIVVREEDLWINLRHGAVRADATTMYPSHPAGDVEMRPLPEQTPEELATLQLAA</sequence>
<feature type="region of interest" description="Disordered" evidence="1">
    <location>
        <begin position="320"/>
        <end position="402"/>
    </location>
</feature>
<proteinExistence type="predicted"/>
<evidence type="ECO:0000256" key="1">
    <source>
        <dbReference type="SAM" id="MobiDB-lite"/>
    </source>
</evidence>
<feature type="compositionally biased region" description="Basic and acidic residues" evidence="1">
    <location>
        <begin position="143"/>
        <end position="159"/>
    </location>
</feature>
<feature type="compositionally biased region" description="Basic residues" evidence="1">
    <location>
        <begin position="129"/>
        <end position="142"/>
    </location>
</feature>
<protein>
    <submittedName>
        <fullName evidence="2">Uncharacterized protein</fullName>
    </submittedName>
</protein>